<gene>
    <name evidence="2" type="ORF">AYR66_13105</name>
</gene>
<dbReference type="EMBL" id="LSTO01000001">
    <property type="protein sequence ID" value="OWW20290.1"/>
    <property type="molecule type" value="Genomic_DNA"/>
</dbReference>
<dbReference type="Pfam" id="PF02515">
    <property type="entry name" value="CoA_transf_3"/>
    <property type="match status" value="1"/>
</dbReference>
<dbReference type="Proteomes" id="UP000197535">
    <property type="component" value="Unassembled WGS sequence"/>
</dbReference>
<name>A0A254TCC9_9BURK</name>
<dbReference type="AlphaFoldDB" id="A0A254TCC9"/>
<dbReference type="InterPro" id="IPR003673">
    <property type="entry name" value="CoA-Trfase_fam_III"/>
</dbReference>
<dbReference type="InterPro" id="IPR023606">
    <property type="entry name" value="CoA-Trfase_III_dom_1_sf"/>
</dbReference>
<dbReference type="InterPro" id="IPR044855">
    <property type="entry name" value="CoA-Trfase_III_dom3_sf"/>
</dbReference>
<keyword evidence="1 2" id="KW-0808">Transferase</keyword>
<dbReference type="SUPFAM" id="SSF89796">
    <property type="entry name" value="CoA-transferase family III (CaiB/BaiF)"/>
    <property type="match status" value="1"/>
</dbReference>
<dbReference type="InterPro" id="IPR050483">
    <property type="entry name" value="CoA-transferase_III_domain"/>
</dbReference>
<dbReference type="Gene3D" id="3.40.50.10540">
    <property type="entry name" value="Crotonobetainyl-coa:carnitine coa-transferase, domain 1"/>
    <property type="match status" value="1"/>
</dbReference>
<dbReference type="GO" id="GO:0008410">
    <property type="term" value="F:CoA-transferase activity"/>
    <property type="evidence" value="ECO:0007669"/>
    <property type="project" value="TreeGrafter"/>
</dbReference>
<sequence>MTQALHGIRVLDLTNVLAGPFCAYQLGLLGADVIKVEIPDTGDLARQLGADVSLNARLMGASFLAQNAGKKSITVDMKSDAGKDVLRRLVKTADVLVENFRPGVMARLGLGYDDLKQVNPRLVYCAISGFGQSGPLKNAPAYDQIVQGLSGVMSITGSEESAPLRVGYPVADSIGGLTGAFAITSALVRRATTGEGSFIDVSMLDSTIVTMGWVVSNYLVAGQIPKPLGNENFTAAPSGTFRTKSGLLNIAANKQQQFVALASLIGRDDLTADPRFAERESRKKNRAALTVELEKGLMEKTAEEWESIFNSAGVPAGCVLTVPQALEHPQVQHRELLRSFEDVPGIDRPITLARAGFKMQGADPEISAPPPRLGEHTDALLQELGYSAEEIKGLKEAGAV</sequence>
<proteinExistence type="predicted"/>
<evidence type="ECO:0000313" key="3">
    <source>
        <dbReference type="Proteomes" id="UP000197535"/>
    </source>
</evidence>
<reference evidence="2" key="1">
    <citation type="submission" date="2016-02" db="EMBL/GenBank/DDBJ databases">
        <authorList>
            <person name="Wen L."/>
            <person name="He K."/>
            <person name="Yang H."/>
        </authorList>
    </citation>
    <scope>NUCLEOTIDE SEQUENCE [LARGE SCALE GENOMIC DNA]</scope>
    <source>
        <strain evidence="2">TSA40</strain>
    </source>
</reference>
<dbReference type="Gene3D" id="3.30.1540.10">
    <property type="entry name" value="formyl-coa transferase, domain 3"/>
    <property type="match status" value="1"/>
</dbReference>
<accession>A0A254TCC9</accession>
<dbReference type="PANTHER" id="PTHR48207">
    <property type="entry name" value="SUCCINATE--HYDROXYMETHYLGLUTARATE COA-TRANSFERASE"/>
    <property type="match status" value="1"/>
</dbReference>
<organism evidence="2 3">
    <name type="scientific">Noviherbaspirillum denitrificans</name>
    <dbReference type="NCBI Taxonomy" id="1968433"/>
    <lineage>
        <taxon>Bacteria</taxon>
        <taxon>Pseudomonadati</taxon>
        <taxon>Pseudomonadota</taxon>
        <taxon>Betaproteobacteria</taxon>
        <taxon>Burkholderiales</taxon>
        <taxon>Oxalobacteraceae</taxon>
        <taxon>Noviherbaspirillum</taxon>
    </lineage>
</organism>
<evidence type="ECO:0000256" key="1">
    <source>
        <dbReference type="ARBA" id="ARBA00022679"/>
    </source>
</evidence>
<comment type="caution">
    <text evidence="2">The sequence shown here is derived from an EMBL/GenBank/DDBJ whole genome shotgun (WGS) entry which is preliminary data.</text>
</comment>
<protein>
    <submittedName>
        <fullName evidence="2">CoA-transferase</fullName>
    </submittedName>
</protein>
<evidence type="ECO:0000313" key="2">
    <source>
        <dbReference type="EMBL" id="OWW20290.1"/>
    </source>
</evidence>
<dbReference type="RefSeq" id="WP_088707175.1">
    <property type="nucleotide sequence ID" value="NZ_LSTO01000001.1"/>
</dbReference>
<dbReference type="PANTHER" id="PTHR48207:SF3">
    <property type="entry name" value="SUCCINATE--HYDROXYMETHYLGLUTARATE COA-TRANSFERASE"/>
    <property type="match status" value="1"/>
</dbReference>
<dbReference type="OrthoDB" id="5294844at2"/>
<keyword evidence="3" id="KW-1185">Reference proteome</keyword>